<evidence type="ECO:0000313" key="11">
    <source>
        <dbReference type="Proteomes" id="UP000789706"/>
    </source>
</evidence>
<feature type="compositionally biased region" description="Basic and acidic residues" evidence="7">
    <location>
        <begin position="621"/>
        <end position="644"/>
    </location>
</feature>
<reference evidence="10" key="1">
    <citation type="submission" date="2021-06" db="EMBL/GenBank/DDBJ databases">
        <authorList>
            <person name="Kallberg Y."/>
            <person name="Tangrot J."/>
            <person name="Rosling A."/>
        </authorList>
    </citation>
    <scope>NUCLEOTIDE SEQUENCE</scope>
    <source>
        <strain evidence="10">AZ414A</strain>
    </source>
</reference>
<sequence length="1008" mass="116081">MAENYGGKSTIITDDTFITEFLRLPINSSFNSSSPPWISLDPTYMPKVFRHTTVFAGDDKILVFGDLMNSNNLPFTNGPSRIYQHSAVTLGSQNDENLLFLNYNDTSNTINTINTLSNTSNTSNSSITNIIMLIYGGLKDISTGSNNEYISSELWGFYLNESDDRRWQGFPSLQSSPGSLYHHTANIINETLMILIGGIRGNDEMSKMNKIYVFDFINTEWTIYDAKGQIPTPRRDHSAVAFQTSIIIYGGTDLNATTIYGDVAVLDTITWEWSAFPTINTPPGRYCHTANLIETEFLDTTIDKNIYILNILNWTWLDIYIPTNLPPSHSISASPSNTTNTTITITTTVPSSPDSTSLILERIPRGLIIGLALTSSIIALMLLIMLVWYLDRKRHKNENNENNESNESNGNNENGLLGTVNGIPPSPSSFPCENDDENSFYCRDNRDNRDSNKYNNHRNSIRNSIRNRGGRRGSFPRLSSSSISNIFKLSNNDYNKNEKGEKSNKNDKSNERNSKKNSKRKNQRKQPEFRSSFDSADIIHIARGLEVQRHSICGDSLVVVARNRLRVNFENFRDLEEAYAILMEENNILEELNEYLTQQTDYLSEETSKQQIKIQQLEQINEKSHKTTRKNSDNENNRDLKLSSEDEERLIQLESEMVAMRTQYNSELTSKNEQISQLENQLLEYENYGNEIKELKSKLEFNELKFSSAISSKKTLILEKASLTKEKAELQQKLDNSQKETARHQNKNVQITELETQLRQSQKEKLVFSDRTSQKLKDIQNELQIEKEKSSKLNREKIAALKDKYDIQRRVNILTEFRDTLEVDIHEEKEHVKALETEIQDITDQLQSERRDHQFKSEQLSRYEDELQAVRDQCVKLKEEMDQLQVTLSHERNQFKIQLRSIEANNKRRNMDTKNMHEQKKYIEKCELLVKEVKYLKAKCYRESGFRADLSYQKNFLMLLFGDVETCKQAILNLISDIQGSCCSNPLLIKFRGAVRAIIAIQRMRYLG</sequence>
<feature type="compositionally biased region" description="Basic and acidic residues" evidence="7">
    <location>
        <begin position="495"/>
        <end position="514"/>
    </location>
</feature>
<dbReference type="InterPro" id="IPR015915">
    <property type="entry name" value="Kelch-typ_b-propeller"/>
</dbReference>
<dbReference type="PANTHER" id="PTHR23244:SF471">
    <property type="entry name" value="GUANINE NUCLEOTIDE-BINDING PROTEIN SUBUNIT BETA 1-RELATED"/>
    <property type="match status" value="1"/>
</dbReference>
<organism evidence="10 11">
    <name type="scientific">Diversispora eburnea</name>
    <dbReference type="NCBI Taxonomy" id="1213867"/>
    <lineage>
        <taxon>Eukaryota</taxon>
        <taxon>Fungi</taxon>
        <taxon>Fungi incertae sedis</taxon>
        <taxon>Mucoromycota</taxon>
        <taxon>Glomeromycotina</taxon>
        <taxon>Glomeromycetes</taxon>
        <taxon>Diversisporales</taxon>
        <taxon>Diversisporaceae</taxon>
        <taxon>Diversispora</taxon>
    </lineage>
</organism>
<evidence type="ECO:0000313" key="10">
    <source>
        <dbReference type="EMBL" id="CAG8470442.1"/>
    </source>
</evidence>
<dbReference type="PANTHER" id="PTHR23244">
    <property type="entry name" value="KELCH REPEAT DOMAIN"/>
    <property type="match status" value="1"/>
</dbReference>
<dbReference type="Proteomes" id="UP000789706">
    <property type="component" value="Unassembled WGS sequence"/>
</dbReference>
<feature type="compositionally biased region" description="Basic residues" evidence="7">
    <location>
        <begin position="515"/>
        <end position="524"/>
    </location>
</feature>
<dbReference type="EMBL" id="CAJVPK010000190">
    <property type="protein sequence ID" value="CAG8470442.1"/>
    <property type="molecule type" value="Genomic_DNA"/>
</dbReference>
<keyword evidence="8" id="KW-0472">Membrane</keyword>
<feature type="compositionally biased region" description="Low complexity" evidence="7">
    <location>
        <begin position="461"/>
        <end position="492"/>
    </location>
</feature>
<dbReference type="Pfam" id="PF10495">
    <property type="entry name" value="PACT_coil_coil"/>
    <property type="match status" value="1"/>
</dbReference>
<dbReference type="OrthoDB" id="2020852at2759"/>
<comment type="caution">
    <text evidence="10">The sequence shown here is derived from an EMBL/GenBank/DDBJ whole genome shotgun (WGS) entry which is preliminary data.</text>
</comment>
<keyword evidence="11" id="KW-1185">Reference proteome</keyword>
<keyword evidence="8" id="KW-1133">Transmembrane helix</keyword>
<feature type="coiled-coil region" evidence="6">
    <location>
        <begin position="661"/>
        <end position="894"/>
    </location>
</feature>
<dbReference type="Pfam" id="PF24681">
    <property type="entry name" value="Kelch_KLHDC2_KLHL20_DRC7"/>
    <property type="match status" value="1"/>
</dbReference>
<evidence type="ECO:0000256" key="8">
    <source>
        <dbReference type="SAM" id="Phobius"/>
    </source>
</evidence>
<dbReference type="GO" id="GO:0005737">
    <property type="term" value="C:cytoplasm"/>
    <property type="evidence" value="ECO:0007669"/>
    <property type="project" value="UniProtKB-ARBA"/>
</dbReference>
<comment type="subcellular location">
    <subcellularLocation>
        <location evidence="1">Cytoplasm</location>
        <location evidence="1">Cytoskeleton</location>
        <location evidence="1">Microtubule organizing center</location>
    </subcellularLocation>
</comment>
<feature type="region of interest" description="Disordered" evidence="7">
    <location>
        <begin position="398"/>
        <end position="531"/>
    </location>
</feature>
<evidence type="ECO:0000256" key="6">
    <source>
        <dbReference type="SAM" id="Coils"/>
    </source>
</evidence>
<evidence type="ECO:0000256" key="7">
    <source>
        <dbReference type="SAM" id="MobiDB-lite"/>
    </source>
</evidence>
<evidence type="ECO:0000256" key="5">
    <source>
        <dbReference type="ARBA" id="ARBA00023212"/>
    </source>
</evidence>
<gene>
    <name evidence="10" type="ORF">DEBURN_LOCUS3133</name>
</gene>
<keyword evidence="8" id="KW-0812">Transmembrane</keyword>
<keyword evidence="3" id="KW-0597">Phosphoprotein</keyword>
<name>A0A9N8Z5J3_9GLOM</name>
<feature type="transmembrane region" description="Helical" evidence="8">
    <location>
        <begin position="367"/>
        <end position="390"/>
    </location>
</feature>
<protein>
    <submittedName>
        <fullName evidence="10">8848_t:CDS:1</fullName>
    </submittedName>
</protein>
<evidence type="ECO:0000259" key="9">
    <source>
        <dbReference type="Pfam" id="PF10495"/>
    </source>
</evidence>
<evidence type="ECO:0000256" key="4">
    <source>
        <dbReference type="ARBA" id="ARBA00023054"/>
    </source>
</evidence>
<evidence type="ECO:0000256" key="3">
    <source>
        <dbReference type="ARBA" id="ARBA00022553"/>
    </source>
</evidence>
<feature type="compositionally biased region" description="Basic and acidic residues" evidence="7">
    <location>
        <begin position="443"/>
        <end position="452"/>
    </location>
</feature>
<evidence type="ECO:0000256" key="1">
    <source>
        <dbReference type="ARBA" id="ARBA00004267"/>
    </source>
</evidence>
<proteinExistence type="predicted"/>
<accession>A0A9N8Z5J3</accession>
<feature type="domain" description="Pericentrin/AKAP-450 centrosomal targeting" evidence="9">
    <location>
        <begin position="939"/>
        <end position="1007"/>
    </location>
</feature>
<keyword evidence="5" id="KW-0206">Cytoskeleton</keyword>
<dbReference type="GO" id="GO:0005815">
    <property type="term" value="C:microtubule organizing center"/>
    <property type="evidence" value="ECO:0007669"/>
    <property type="project" value="UniProtKB-SubCell"/>
</dbReference>
<dbReference type="InterPro" id="IPR019528">
    <property type="entry name" value="PACT_domain"/>
</dbReference>
<dbReference type="AlphaFoldDB" id="A0A9N8Z5J3"/>
<evidence type="ECO:0000256" key="2">
    <source>
        <dbReference type="ARBA" id="ARBA00022490"/>
    </source>
</evidence>
<dbReference type="Gene3D" id="2.120.10.80">
    <property type="entry name" value="Kelch-type beta propeller"/>
    <property type="match status" value="1"/>
</dbReference>
<feature type="region of interest" description="Disordered" evidence="7">
    <location>
        <begin position="621"/>
        <end position="646"/>
    </location>
</feature>
<dbReference type="SUPFAM" id="SSF117281">
    <property type="entry name" value="Kelch motif"/>
    <property type="match status" value="1"/>
</dbReference>
<keyword evidence="2" id="KW-0963">Cytoplasm</keyword>
<keyword evidence="4 6" id="KW-0175">Coiled coil</keyword>
<feature type="compositionally biased region" description="Low complexity" evidence="7">
    <location>
        <begin position="400"/>
        <end position="415"/>
    </location>
</feature>